<sequence length="241" mass="25829">MSTTGFGDIDWSGTALLLIDIQEDFISGSLAVPTAEEIFPPLISLLESTSSHDAPPLTFLTQDYHPADHVSFASSHAGAKPFTTIEVPHPSLADKTMEQVLWPDHCVQSTSGADIDARILGALEGRGNVVQKGTQKNVDCYSGFASNDYVSFTDLARRLFSSQPAPGMAPVHTVVVAGLATGYCVRATAIDACKYHLRTIVLTDCIRGTDAASTEQAMRDMEQFGAEFAETTTLASTLSRR</sequence>
<evidence type="ECO:0000256" key="4">
    <source>
        <dbReference type="ARBA" id="ARBA00022801"/>
    </source>
</evidence>
<dbReference type="PANTHER" id="PTHR11080:SF2">
    <property type="entry name" value="LD05707P"/>
    <property type="match status" value="1"/>
</dbReference>
<evidence type="ECO:0000313" key="10">
    <source>
        <dbReference type="Proteomes" id="UP000245768"/>
    </source>
</evidence>
<dbReference type="EMBL" id="KZ819635">
    <property type="protein sequence ID" value="PWN92229.1"/>
    <property type="molecule type" value="Genomic_DNA"/>
</dbReference>
<dbReference type="GO" id="GO:0008936">
    <property type="term" value="F:nicotinamidase activity"/>
    <property type="evidence" value="ECO:0007669"/>
    <property type="project" value="UniProtKB-EC"/>
</dbReference>
<protein>
    <recommendedName>
        <fullName evidence="6">nicotinamidase</fullName>
        <ecNumber evidence="6">3.5.1.19</ecNumber>
    </recommendedName>
    <alternativeName>
        <fullName evidence="7">Nicotinamide deamidase</fullName>
    </alternativeName>
</protein>
<name>A0A316YSE4_9BASI</name>
<dbReference type="InterPro" id="IPR052347">
    <property type="entry name" value="Isochorismatase_Nicotinamidase"/>
</dbReference>
<dbReference type="RefSeq" id="XP_025379427.1">
    <property type="nucleotide sequence ID" value="XM_025523493.1"/>
</dbReference>
<dbReference type="EC" id="3.5.1.19" evidence="6"/>
<evidence type="ECO:0000256" key="2">
    <source>
        <dbReference type="ARBA" id="ARBA00022642"/>
    </source>
</evidence>
<dbReference type="AlphaFoldDB" id="A0A316YSE4"/>
<keyword evidence="2" id="KW-0662">Pyridine nucleotide biosynthesis</keyword>
<dbReference type="Gene3D" id="3.40.50.850">
    <property type="entry name" value="Isochorismatase-like"/>
    <property type="match status" value="1"/>
</dbReference>
<evidence type="ECO:0000256" key="3">
    <source>
        <dbReference type="ARBA" id="ARBA00022723"/>
    </source>
</evidence>
<dbReference type="SUPFAM" id="SSF52499">
    <property type="entry name" value="Isochorismatase-like hydrolases"/>
    <property type="match status" value="1"/>
</dbReference>
<dbReference type="InParanoid" id="A0A316YSE4"/>
<dbReference type="GO" id="GO:0019363">
    <property type="term" value="P:pyridine nucleotide biosynthetic process"/>
    <property type="evidence" value="ECO:0007669"/>
    <property type="project" value="UniProtKB-KW"/>
</dbReference>
<feature type="domain" description="Isochorismatase-like" evidence="8">
    <location>
        <begin position="14"/>
        <end position="231"/>
    </location>
</feature>
<evidence type="ECO:0000313" key="9">
    <source>
        <dbReference type="EMBL" id="PWN92229.1"/>
    </source>
</evidence>
<evidence type="ECO:0000256" key="1">
    <source>
        <dbReference type="ARBA" id="ARBA00006336"/>
    </source>
</evidence>
<evidence type="ECO:0000259" key="8">
    <source>
        <dbReference type="Pfam" id="PF00857"/>
    </source>
</evidence>
<dbReference type="GO" id="GO:0046872">
    <property type="term" value="F:metal ion binding"/>
    <property type="evidence" value="ECO:0007669"/>
    <property type="project" value="UniProtKB-KW"/>
</dbReference>
<gene>
    <name evidence="9" type="ORF">FA10DRAFT_278831</name>
</gene>
<evidence type="ECO:0000256" key="7">
    <source>
        <dbReference type="ARBA" id="ARBA00043224"/>
    </source>
</evidence>
<dbReference type="Proteomes" id="UP000245768">
    <property type="component" value="Unassembled WGS sequence"/>
</dbReference>
<dbReference type="STRING" id="215250.A0A316YSE4"/>
<dbReference type="FunCoup" id="A0A316YSE4">
    <property type="interactions" value="45"/>
</dbReference>
<comment type="pathway">
    <text evidence="5">Cofactor biosynthesis; nicotinate biosynthesis; nicotinate from nicotinamide: step 1/1.</text>
</comment>
<dbReference type="OrthoDB" id="1739143at2759"/>
<comment type="similarity">
    <text evidence="1">Belongs to the isochorismatase family.</text>
</comment>
<keyword evidence="4" id="KW-0378">Hydrolase</keyword>
<organism evidence="9 10">
    <name type="scientific">Acaromyces ingoldii</name>
    <dbReference type="NCBI Taxonomy" id="215250"/>
    <lineage>
        <taxon>Eukaryota</taxon>
        <taxon>Fungi</taxon>
        <taxon>Dikarya</taxon>
        <taxon>Basidiomycota</taxon>
        <taxon>Ustilaginomycotina</taxon>
        <taxon>Exobasidiomycetes</taxon>
        <taxon>Exobasidiales</taxon>
        <taxon>Cryptobasidiaceae</taxon>
        <taxon>Acaromyces</taxon>
    </lineage>
</organism>
<dbReference type="GeneID" id="37045409"/>
<evidence type="ECO:0000256" key="6">
    <source>
        <dbReference type="ARBA" id="ARBA00039017"/>
    </source>
</evidence>
<dbReference type="Pfam" id="PF00857">
    <property type="entry name" value="Isochorismatase"/>
    <property type="match status" value="1"/>
</dbReference>
<dbReference type="PANTHER" id="PTHR11080">
    <property type="entry name" value="PYRAZINAMIDASE/NICOTINAMIDASE"/>
    <property type="match status" value="1"/>
</dbReference>
<accession>A0A316YSE4</accession>
<keyword evidence="10" id="KW-1185">Reference proteome</keyword>
<evidence type="ECO:0000256" key="5">
    <source>
        <dbReference type="ARBA" id="ARBA00037900"/>
    </source>
</evidence>
<dbReference type="InterPro" id="IPR036380">
    <property type="entry name" value="Isochorismatase-like_sf"/>
</dbReference>
<keyword evidence="3" id="KW-0479">Metal-binding</keyword>
<proteinExistence type="inferred from homology"/>
<dbReference type="InterPro" id="IPR000868">
    <property type="entry name" value="Isochorismatase-like_dom"/>
</dbReference>
<reference evidence="9 10" key="1">
    <citation type="journal article" date="2018" name="Mol. Biol. Evol.">
        <title>Broad Genomic Sampling Reveals a Smut Pathogenic Ancestry of the Fungal Clade Ustilaginomycotina.</title>
        <authorList>
            <person name="Kijpornyongpan T."/>
            <person name="Mondo S.J."/>
            <person name="Barry K."/>
            <person name="Sandor L."/>
            <person name="Lee J."/>
            <person name="Lipzen A."/>
            <person name="Pangilinan J."/>
            <person name="LaButti K."/>
            <person name="Hainaut M."/>
            <person name="Henrissat B."/>
            <person name="Grigoriev I.V."/>
            <person name="Spatafora J.W."/>
            <person name="Aime M.C."/>
        </authorList>
    </citation>
    <scope>NUCLEOTIDE SEQUENCE [LARGE SCALE GENOMIC DNA]</scope>
    <source>
        <strain evidence="9 10">MCA 4198</strain>
    </source>
</reference>